<dbReference type="EMBL" id="KQ429096">
    <property type="protein sequence ID" value="KOF65625.1"/>
    <property type="molecule type" value="Genomic_DNA"/>
</dbReference>
<evidence type="ECO:0000313" key="2">
    <source>
        <dbReference type="EMBL" id="KOF65624.1"/>
    </source>
</evidence>
<proteinExistence type="predicted"/>
<accession>A0A0L8FLS9</accession>
<gene>
    <name evidence="2" type="ORF">OCBIM_22014821mg</name>
</gene>
<dbReference type="EMBL" id="KQ429096">
    <property type="protein sequence ID" value="KOF65624.1"/>
    <property type="molecule type" value="Genomic_DNA"/>
</dbReference>
<evidence type="ECO:0000256" key="1">
    <source>
        <dbReference type="SAM" id="Phobius"/>
    </source>
</evidence>
<dbReference type="AlphaFoldDB" id="A0A0L8FLS9"/>
<protein>
    <submittedName>
        <fullName evidence="2">Uncharacterized protein</fullName>
    </submittedName>
</protein>
<keyword evidence="1" id="KW-1133">Transmembrane helix</keyword>
<keyword evidence="1" id="KW-0472">Membrane</keyword>
<name>A0A0L8FLS9_OCTBM</name>
<feature type="transmembrane region" description="Helical" evidence="1">
    <location>
        <begin position="33"/>
        <end position="54"/>
    </location>
</feature>
<reference evidence="2" key="1">
    <citation type="submission" date="2015-07" db="EMBL/GenBank/DDBJ databases">
        <title>MeaNS - Measles Nucleotide Surveillance Program.</title>
        <authorList>
            <person name="Tran T."/>
            <person name="Druce J."/>
        </authorList>
    </citation>
    <scope>NUCLEOTIDE SEQUENCE</scope>
    <source>
        <strain evidence="2">UCB-OBI-ISO-001</strain>
        <tissue evidence="2">Gonad</tissue>
    </source>
</reference>
<organism evidence="2">
    <name type="scientific">Octopus bimaculoides</name>
    <name type="common">California two-spotted octopus</name>
    <dbReference type="NCBI Taxonomy" id="37653"/>
    <lineage>
        <taxon>Eukaryota</taxon>
        <taxon>Metazoa</taxon>
        <taxon>Spiralia</taxon>
        <taxon>Lophotrochozoa</taxon>
        <taxon>Mollusca</taxon>
        <taxon>Cephalopoda</taxon>
        <taxon>Coleoidea</taxon>
        <taxon>Octopodiformes</taxon>
        <taxon>Octopoda</taxon>
        <taxon>Incirrata</taxon>
        <taxon>Octopodidae</taxon>
        <taxon>Octopus</taxon>
    </lineage>
</organism>
<keyword evidence="1" id="KW-0812">Transmembrane</keyword>
<sequence length="71" mass="8286">MKRSFEATFPSWILSINLQRASLETVAYFSSQLTNFFFFYRLVGVILFVGFIFAPDKNTKLCLSGFIFRNK</sequence>